<reference evidence="3 4" key="1">
    <citation type="journal article" date="2019" name="Nat. Ecol. Evol.">
        <title>Megaphylogeny resolves global patterns of mushroom evolution.</title>
        <authorList>
            <person name="Varga T."/>
            <person name="Krizsan K."/>
            <person name="Foldi C."/>
            <person name="Dima B."/>
            <person name="Sanchez-Garcia M."/>
            <person name="Sanchez-Ramirez S."/>
            <person name="Szollosi G.J."/>
            <person name="Szarkandi J.G."/>
            <person name="Papp V."/>
            <person name="Albert L."/>
            <person name="Andreopoulos W."/>
            <person name="Angelini C."/>
            <person name="Antonin V."/>
            <person name="Barry K.W."/>
            <person name="Bougher N.L."/>
            <person name="Buchanan P."/>
            <person name="Buyck B."/>
            <person name="Bense V."/>
            <person name="Catcheside P."/>
            <person name="Chovatia M."/>
            <person name="Cooper J."/>
            <person name="Damon W."/>
            <person name="Desjardin D."/>
            <person name="Finy P."/>
            <person name="Geml J."/>
            <person name="Haridas S."/>
            <person name="Hughes K."/>
            <person name="Justo A."/>
            <person name="Karasinski D."/>
            <person name="Kautmanova I."/>
            <person name="Kiss B."/>
            <person name="Kocsube S."/>
            <person name="Kotiranta H."/>
            <person name="LaButti K.M."/>
            <person name="Lechner B.E."/>
            <person name="Liimatainen K."/>
            <person name="Lipzen A."/>
            <person name="Lukacs Z."/>
            <person name="Mihaltcheva S."/>
            <person name="Morgado L.N."/>
            <person name="Niskanen T."/>
            <person name="Noordeloos M.E."/>
            <person name="Ohm R.A."/>
            <person name="Ortiz-Santana B."/>
            <person name="Ovrebo C."/>
            <person name="Racz N."/>
            <person name="Riley R."/>
            <person name="Savchenko A."/>
            <person name="Shiryaev A."/>
            <person name="Soop K."/>
            <person name="Spirin V."/>
            <person name="Szebenyi C."/>
            <person name="Tomsovsky M."/>
            <person name="Tulloss R.E."/>
            <person name="Uehling J."/>
            <person name="Grigoriev I.V."/>
            <person name="Vagvolgyi C."/>
            <person name="Papp T."/>
            <person name="Martin F.M."/>
            <person name="Miettinen O."/>
            <person name="Hibbett D.S."/>
            <person name="Nagy L.G."/>
        </authorList>
    </citation>
    <scope>NUCLEOTIDE SEQUENCE [LARGE SCALE GENOMIC DNA]</scope>
    <source>
        <strain evidence="3 4">FP101781</strain>
    </source>
</reference>
<dbReference type="Gene3D" id="1.25.40.10">
    <property type="entry name" value="Tetratricopeptide repeat domain"/>
    <property type="match status" value="3"/>
</dbReference>
<evidence type="ECO:0000313" key="3">
    <source>
        <dbReference type="EMBL" id="TEB29847.1"/>
    </source>
</evidence>
<dbReference type="PANTHER" id="PTHR19959">
    <property type="entry name" value="KINESIN LIGHT CHAIN"/>
    <property type="match status" value="1"/>
</dbReference>
<dbReference type="OrthoDB" id="9991317at2759"/>
<comment type="caution">
    <text evidence="3">The sequence shown here is derived from an EMBL/GenBank/DDBJ whole genome shotgun (WGS) entry which is preliminary data.</text>
</comment>
<evidence type="ECO:0000313" key="4">
    <source>
        <dbReference type="Proteomes" id="UP000298030"/>
    </source>
</evidence>
<organism evidence="3 4">
    <name type="scientific">Coprinellus micaceus</name>
    <name type="common">Glistening ink-cap mushroom</name>
    <name type="synonym">Coprinus micaceus</name>
    <dbReference type="NCBI Taxonomy" id="71717"/>
    <lineage>
        <taxon>Eukaryota</taxon>
        <taxon>Fungi</taxon>
        <taxon>Dikarya</taxon>
        <taxon>Basidiomycota</taxon>
        <taxon>Agaricomycotina</taxon>
        <taxon>Agaricomycetes</taxon>
        <taxon>Agaricomycetidae</taxon>
        <taxon>Agaricales</taxon>
        <taxon>Agaricineae</taxon>
        <taxon>Psathyrellaceae</taxon>
        <taxon>Coprinellus</taxon>
    </lineage>
</organism>
<feature type="compositionally biased region" description="Acidic residues" evidence="1">
    <location>
        <begin position="1197"/>
        <end position="1206"/>
    </location>
</feature>
<keyword evidence="4" id="KW-1185">Reference proteome</keyword>
<accession>A0A4Y7T6P8</accession>
<protein>
    <recommendedName>
        <fullName evidence="2">CHAT domain-containing protein</fullName>
    </recommendedName>
</protein>
<dbReference type="STRING" id="71717.A0A4Y7T6P8"/>
<proteinExistence type="predicted"/>
<dbReference type="InterPro" id="IPR024983">
    <property type="entry name" value="CHAT_dom"/>
</dbReference>
<dbReference type="EMBL" id="QPFP01000025">
    <property type="protein sequence ID" value="TEB29847.1"/>
    <property type="molecule type" value="Genomic_DNA"/>
</dbReference>
<dbReference type="PANTHER" id="PTHR19959:SF119">
    <property type="entry name" value="FUNGAL LIPASE-LIKE DOMAIN-CONTAINING PROTEIN"/>
    <property type="match status" value="1"/>
</dbReference>
<dbReference type="Proteomes" id="UP000298030">
    <property type="component" value="Unassembled WGS sequence"/>
</dbReference>
<feature type="region of interest" description="Disordered" evidence="1">
    <location>
        <begin position="1187"/>
        <end position="1209"/>
    </location>
</feature>
<name>A0A4Y7T6P8_COPMI</name>
<dbReference type="InterPro" id="IPR011990">
    <property type="entry name" value="TPR-like_helical_dom_sf"/>
</dbReference>
<sequence length="1518" mass="167862">MNIHSLHLSGALVSNDFYLKSFLLESSVSDPTFLAKVPDPISIIASTFDNGARRTEQFELKKATEGKWESTATFRFNPASPSVSIQIGTSGRLGGLSLPVAQLKSVVGGSISRPLSLSIGERTPQGVRFKFTCEVAASQAAPDPLQTLHDQASVCFSRFKSSDDVQELREAVKSLDMVIERSRPGDSRLVTWLNELGIYITLVFDKSPSGDLLQLSYTHLQRALGIAIQSCPRNTSALQNNVAVVLTLLFQVTRFQESDYIHEAIRLLKLATRQEDSDLPNHFVLFTMEETPLRTVSRAISDVPNPIAVYFDSLHYAFFYQFGRSDDPAHLQEASSAQMKAIALTDPENASTLSPRKHRLGTTLIRQVKYFNLVDYVDDAVSNLQTAVSLTPADNPFLPFRLADLVDALLTRFTLKEDLEDIEMAVTHQRNALELTPDDAPQVQLATWWDLLGSCHYYRYDRAGNVEDLEESIRSHQKSVEFTEDGDPALLVRLSNLGVPYMSRFEHLGNLDDITEAVKVQERTVNLSSEDDAKLPTRLNNLGLSLMQRYHHTDSEDDLKKAITHQQRSVALTPPNDPELSTRLHNLVISLDFQLDFQSSQADLDAAISMEQRAIELLSKDNPNLPTWLNNLGALFNRRADNGGTLDDLEQAISAHAKAVDVTPADHPDLPIWWSNLGLAYRNKFIHTGDIDALQESIAVLQKSVKMTPPDHADLPGWLNNLCSALDSRFDYTGDREDIEEAIAVSREALRIVPTHRTSLRTTCLHNLGTNLYVHFTRYLIEEDLEESIRYLEEAVTLLPEEHAEFPAPMRALADAQMLRFEHFGTAESLHAAIANLEKVVSIMIEEQVMYRSHLSALGAALADRFELTGNESDWERAIEVHMKSIALTPDDHPDVTLRYNSLGYSYLARHRRLAQAMDLKEAVGSFRKAATLPSGTWMTRLIAARQWAKYAPDPNEALDAYRASVELVSVAASLRFTIQRRHQHLLETADISRAAAAVALSAGKVEQALEWLEQGRGLVWSQLSQLRAPIEALRAQHPELAERFITVSKGLENAGTQLTSATSTLDERMILQKKTGEQGKHAKEWEELLTTIRAIPEFVHFLRPSPFSDLLSQLPGSGYAVVVNVHPDRCDAMVLSRDFSDGRPLHVPLESFSFKTAEDLYGILRTNLAEAGVLTRGDMLDFEADGGSDANGIGGDGEEDVDEAREESSRGLRVFRKIGSTQGSNTESVLRSLWTLLVEPIVKSLGLTQSTSPKTRIWWCTTGVLSFLPIHAAGVYQGSGAATLADYAVSSYIPTVAMLAERARERAPSGSSGLLLVSQPDVPGMSRIPGTVVETELIHKRAESVGVRSYRIQKGDEASPEVLMESMQQYSCIHLACHASQSTKEPLASGFYLHGGRLPLSTIIQAHLTSADIAFLSACQTSTGNEDLSEEAVHLAAGMMAAGYRGVVAAMWSIQDRHGAQVADDFYADLFSRSVDKGIDGSNAAYSLHHSVQKLRTKLGVSEASFLAWVPYVHFGL</sequence>
<dbReference type="SUPFAM" id="SSF48452">
    <property type="entry name" value="TPR-like"/>
    <property type="match status" value="2"/>
</dbReference>
<feature type="domain" description="CHAT" evidence="2">
    <location>
        <begin position="1230"/>
        <end position="1517"/>
    </location>
</feature>
<gene>
    <name evidence="3" type="ORF">FA13DRAFT_1792777</name>
</gene>
<evidence type="ECO:0000259" key="2">
    <source>
        <dbReference type="Pfam" id="PF12770"/>
    </source>
</evidence>
<evidence type="ECO:0000256" key="1">
    <source>
        <dbReference type="SAM" id="MobiDB-lite"/>
    </source>
</evidence>
<dbReference type="Pfam" id="PF12770">
    <property type="entry name" value="CHAT"/>
    <property type="match status" value="1"/>
</dbReference>